<feature type="transmembrane region" description="Helical" evidence="1">
    <location>
        <begin position="300"/>
        <end position="318"/>
    </location>
</feature>
<name>A0A2T4D4Q2_9GAMM</name>
<keyword evidence="1" id="KW-1133">Transmembrane helix</keyword>
<dbReference type="CDD" id="cd01467">
    <property type="entry name" value="vWA_BatA_type"/>
    <property type="match status" value="1"/>
</dbReference>
<evidence type="ECO:0000259" key="2">
    <source>
        <dbReference type="PROSITE" id="PS50234"/>
    </source>
</evidence>
<dbReference type="SUPFAM" id="SSF53300">
    <property type="entry name" value="vWA-like"/>
    <property type="match status" value="1"/>
</dbReference>
<dbReference type="Gene3D" id="3.40.50.410">
    <property type="entry name" value="von Willebrand factor, type A domain"/>
    <property type="match status" value="1"/>
</dbReference>
<sequence>MIEFAWPWLGLIWPLPALLWWLLPKFRQPTSVLRVSYVPAADGTMQRTQTSRWALFIAALIWTALVAAAAQPRWLGEPVAARNEAREMMLAVDLSGSMEIADMEIEGQQVDRLTMVKSVLTDFISRRVGDRLGLILFADTAYVQAPMTYDRRTVEQLLDEAVLRLIGERTAIGDAVALAVKRFADDEESNKILILLTDGQNTAGNVSPEQALQLAQFHDVKIYAIGVGAEEVIVEGFFGQRRVNPSRDLDEDMLRSFADATGGEYFRARSTAELEEIYTLLDQYEPVAGDEQLRRPQRALFHWPLALAWLLTFAWMILRLPQWQRRTESEEQHG</sequence>
<gene>
    <name evidence="3" type="ORF">C9927_03175</name>
</gene>
<feature type="transmembrane region" description="Helical" evidence="1">
    <location>
        <begin position="53"/>
        <end position="70"/>
    </location>
</feature>
<dbReference type="AlphaFoldDB" id="A0A2T4D4Q2"/>
<keyword evidence="1" id="KW-0812">Transmembrane</keyword>
<dbReference type="EMBL" id="PYVF01000035">
    <property type="protein sequence ID" value="PTB88805.1"/>
    <property type="molecule type" value="Genomic_DNA"/>
</dbReference>
<dbReference type="Pfam" id="PF00092">
    <property type="entry name" value="VWA"/>
    <property type="match status" value="1"/>
</dbReference>
<feature type="domain" description="VWFA" evidence="2">
    <location>
        <begin position="87"/>
        <end position="281"/>
    </location>
</feature>
<keyword evidence="1" id="KW-0472">Membrane</keyword>
<dbReference type="PANTHER" id="PTHR22550:SF18">
    <property type="entry name" value="VWFA DOMAIN-CONTAINING PROTEIN"/>
    <property type="match status" value="1"/>
</dbReference>
<evidence type="ECO:0000313" key="4">
    <source>
        <dbReference type="Proteomes" id="UP000242087"/>
    </source>
</evidence>
<dbReference type="PROSITE" id="PS50234">
    <property type="entry name" value="VWFA"/>
    <property type="match status" value="1"/>
</dbReference>
<dbReference type="InterPro" id="IPR036465">
    <property type="entry name" value="vWFA_dom_sf"/>
</dbReference>
<dbReference type="Proteomes" id="UP000242087">
    <property type="component" value="Unassembled WGS sequence"/>
</dbReference>
<accession>A0A2T4D4Q2</accession>
<dbReference type="SMART" id="SM00327">
    <property type="entry name" value="VWA"/>
    <property type="match status" value="1"/>
</dbReference>
<comment type="caution">
    <text evidence="3">The sequence shown here is derived from an EMBL/GenBank/DDBJ whole genome shotgun (WGS) entry which is preliminary data.</text>
</comment>
<dbReference type="RefSeq" id="WP_417656089.1">
    <property type="nucleotide sequence ID" value="NZ_JBLXDX010000001.1"/>
</dbReference>
<dbReference type="InterPro" id="IPR050768">
    <property type="entry name" value="UPF0353/GerABKA_families"/>
</dbReference>
<reference evidence="3 4" key="1">
    <citation type="submission" date="2018-03" db="EMBL/GenBank/DDBJ databases">
        <title>Cross-interface Injection: A General Nanoliter Liquid Handling Method Applied to Single Cells Genome Amplification Automated Nanoliter Liquid Handling Applied to Single Cell Multiple Displacement Amplification.</title>
        <authorList>
            <person name="Yun J."/>
            <person name="Xu P."/>
            <person name="Xu J."/>
            <person name="Dai X."/>
            <person name="Wang Y."/>
            <person name="Zheng X."/>
            <person name="Cao C."/>
            <person name="Yi Q."/>
            <person name="Zhu Y."/>
            <person name="Wang L."/>
            <person name="Dong Z."/>
            <person name="Huang Y."/>
            <person name="Huang L."/>
            <person name="Du W."/>
        </authorList>
    </citation>
    <scope>NUCLEOTIDE SEQUENCE [LARGE SCALE GENOMIC DNA]</scope>
    <source>
        <strain evidence="3 4">A12-4</strain>
    </source>
</reference>
<evidence type="ECO:0000256" key="1">
    <source>
        <dbReference type="SAM" id="Phobius"/>
    </source>
</evidence>
<dbReference type="InterPro" id="IPR033881">
    <property type="entry name" value="vWA_BatA_type"/>
</dbReference>
<organism evidence="3 4">
    <name type="scientific">Pseudidiomarina aestuarii</name>
    <dbReference type="NCBI Taxonomy" id="624146"/>
    <lineage>
        <taxon>Bacteria</taxon>
        <taxon>Pseudomonadati</taxon>
        <taxon>Pseudomonadota</taxon>
        <taxon>Gammaproteobacteria</taxon>
        <taxon>Alteromonadales</taxon>
        <taxon>Idiomarinaceae</taxon>
        <taxon>Pseudidiomarina</taxon>
    </lineage>
</organism>
<dbReference type="InterPro" id="IPR002035">
    <property type="entry name" value="VWF_A"/>
</dbReference>
<dbReference type="PANTHER" id="PTHR22550">
    <property type="entry name" value="SPORE GERMINATION PROTEIN"/>
    <property type="match status" value="1"/>
</dbReference>
<proteinExistence type="predicted"/>
<evidence type="ECO:0000313" key="3">
    <source>
        <dbReference type="EMBL" id="PTB88805.1"/>
    </source>
</evidence>
<protein>
    <submittedName>
        <fullName evidence="3">IMP dehydrogenase</fullName>
    </submittedName>
</protein>
<feature type="transmembrane region" description="Helical" evidence="1">
    <location>
        <begin position="6"/>
        <end position="23"/>
    </location>
</feature>